<evidence type="ECO:0000256" key="5">
    <source>
        <dbReference type="ARBA" id="ARBA00032234"/>
    </source>
</evidence>
<dbReference type="GO" id="GO:0030332">
    <property type="term" value="F:cyclin binding"/>
    <property type="evidence" value="ECO:0007669"/>
    <property type="project" value="TreeGrafter"/>
</dbReference>
<dbReference type="GO" id="GO:0043161">
    <property type="term" value="P:proteasome-mediated ubiquitin-dependent protein catabolic process"/>
    <property type="evidence" value="ECO:0007669"/>
    <property type="project" value="TreeGrafter"/>
</dbReference>
<evidence type="ECO:0000256" key="2">
    <source>
        <dbReference type="ARBA" id="ARBA00012485"/>
    </source>
</evidence>
<comment type="function">
    <text evidence="7">E3 ubiquitin-protein ligase which accepts ubiquitin from specific E2 ubiquitin-conjugating enzymes, and transfers it to substrates, generally promoting their degradation by the proteasome. Independently of its E3 ubiquitin-protein ligase activity, acts as an inhibitor of CPSF3 endonuclease activity by blocking CPSF3 active site.</text>
</comment>
<evidence type="ECO:0000313" key="9">
    <source>
        <dbReference type="EMBL" id="KAJ1521218.1"/>
    </source>
</evidence>
<dbReference type="GO" id="GO:0061630">
    <property type="term" value="F:ubiquitin protein ligase activity"/>
    <property type="evidence" value="ECO:0007669"/>
    <property type="project" value="UniProtKB-EC"/>
</dbReference>
<evidence type="ECO:0000256" key="8">
    <source>
        <dbReference type="ARBA" id="ARBA00064185"/>
    </source>
</evidence>
<dbReference type="GO" id="GO:0006513">
    <property type="term" value="P:protein monoubiquitination"/>
    <property type="evidence" value="ECO:0007669"/>
    <property type="project" value="TreeGrafter"/>
</dbReference>
<evidence type="ECO:0000256" key="1">
    <source>
        <dbReference type="ARBA" id="ARBA00000885"/>
    </source>
</evidence>
<comment type="subunit">
    <text evidence="8">Interacts with UBE2C/UbcH10 (E2 ubiquitin-conjugating enzyme). In vitro, interacts with cyclin-B.</text>
</comment>
<reference evidence="9" key="1">
    <citation type="submission" date="2022-12" db="EMBL/GenBank/DDBJ databases">
        <title>Chromosome-level genome assembly of the bean flower thrips Megalurothrips usitatus.</title>
        <authorList>
            <person name="Ma L."/>
            <person name="Liu Q."/>
            <person name="Li H."/>
            <person name="Cai W."/>
        </authorList>
    </citation>
    <scope>NUCLEOTIDE SEQUENCE</scope>
    <source>
        <strain evidence="9">Cailab_2022a</strain>
    </source>
</reference>
<keyword evidence="10" id="KW-1185">Reference proteome</keyword>
<evidence type="ECO:0000256" key="7">
    <source>
        <dbReference type="ARBA" id="ARBA00053831"/>
    </source>
</evidence>
<dbReference type="AlphaFoldDB" id="A0AAV7X5N8"/>
<proteinExistence type="predicted"/>
<dbReference type="GO" id="GO:0005634">
    <property type="term" value="C:nucleus"/>
    <property type="evidence" value="ECO:0007669"/>
    <property type="project" value="TreeGrafter"/>
</dbReference>
<dbReference type="InterPro" id="IPR019193">
    <property type="entry name" value="UBQ-conj_enz_E2-bd_prot"/>
</dbReference>
<evidence type="ECO:0000256" key="4">
    <source>
        <dbReference type="ARBA" id="ARBA00029737"/>
    </source>
</evidence>
<comment type="catalytic activity">
    <reaction evidence="1">
        <text>S-ubiquitinyl-[E2 ubiquitin-conjugating enzyme]-L-cysteine + [acceptor protein]-L-lysine = [E2 ubiquitin-conjugating enzyme]-L-cysteine + N(6)-ubiquitinyl-[acceptor protein]-L-lysine.</text>
        <dbReference type="EC" id="2.3.2.26"/>
    </reaction>
</comment>
<evidence type="ECO:0000313" key="10">
    <source>
        <dbReference type="Proteomes" id="UP001075354"/>
    </source>
</evidence>
<dbReference type="EC" id="2.3.2.26" evidence="2"/>
<evidence type="ECO:0000256" key="3">
    <source>
        <dbReference type="ARBA" id="ARBA00013646"/>
    </source>
</evidence>
<comment type="caution">
    <text evidence="9">The sequence shown here is derived from an EMBL/GenBank/DDBJ whole genome shotgun (WGS) entry which is preliminary data.</text>
</comment>
<dbReference type="GO" id="GO:0000209">
    <property type="term" value="P:protein polyubiquitination"/>
    <property type="evidence" value="ECO:0007669"/>
    <property type="project" value="TreeGrafter"/>
</dbReference>
<dbReference type="PANTHER" id="PTHR31531:SF2">
    <property type="entry name" value="E3 UBIQUITIN-PROTEIN LIGASE E3D"/>
    <property type="match status" value="1"/>
</dbReference>
<protein>
    <recommendedName>
        <fullName evidence="3">E3 ubiquitin-protein ligase E3D</fullName>
        <ecNumber evidence="2">2.3.2.26</ecNumber>
    </recommendedName>
    <alternativeName>
        <fullName evidence="6">HECT-type E3 ubiquitin transferase E3D</fullName>
    </alternativeName>
    <alternativeName>
        <fullName evidence="5">UbcH10-binding protein with a HECT-like domain</fullName>
    </alternativeName>
    <alternativeName>
        <fullName evidence="4">Ubiquitin-conjugating enzyme E2C-binding protein</fullName>
    </alternativeName>
</protein>
<name>A0AAV7X5N8_9NEOP</name>
<dbReference type="GO" id="GO:0000151">
    <property type="term" value="C:ubiquitin ligase complex"/>
    <property type="evidence" value="ECO:0007669"/>
    <property type="project" value="TreeGrafter"/>
</dbReference>
<dbReference type="Proteomes" id="UP001075354">
    <property type="component" value="Chromosome 13"/>
</dbReference>
<dbReference type="GO" id="GO:0031624">
    <property type="term" value="F:ubiquitin conjugating enzyme binding"/>
    <property type="evidence" value="ECO:0007669"/>
    <property type="project" value="TreeGrafter"/>
</dbReference>
<evidence type="ECO:0000256" key="6">
    <source>
        <dbReference type="ARBA" id="ARBA00032298"/>
    </source>
</evidence>
<gene>
    <name evidence="9" type="ORF">ONE63_002904</name>
</gene>
<dbReference type="EMBL" id="JAPTSV010000013">
    <property type="protein sequence ID" value="KAJ1521218.1"/>
    <property type="molecule type" value="Genomic_DNA"/>
</dbReference>
<dbReference type="GO" id="GO:0051865">
    <property type="term" value="P:protein autoubiquitination"/>
    <property type="evidence" value="ECO:0007669"/>
    <property type="project" value="TreeGrafter"/>
</dbReference>
<accession>A0AAV7X5N8</accession>
<sequence length="371" mass="41420">MDLAVLLEVRPIVQACWVYLRTPSPEAQARLSVRSNDLTVTWSHGSRDLFTQTVSLPPEASTVFQPCEMSSLQQEEKHISFRIQTSPKNMTGSFALQFVEPEQNNFQGTCCAPDIPLLTPCVVVCSCCDHNILSKESVTFKRVLPLPSCSYDASDFFCHNHGDSAINVNPTETDFLYSTFGFHLHLSLLKSKGIVIHCKRCLSWIGTSDASRAHLWFSTVNVKLTSASDALVRKLHPAQEFILVIKEAIKQCPTVVCRIILSVKVRSDVTHYLLIHVIDRQLTVLTACSSSSIELVSHNVIKVSFHMEQTSNKIVSEWLNDSLVTACDVSLPVFVQGLKLLSNTSQLIPCTYRKVQHGFFLAYLSTDLMCP</sequence>
<dbReference type="PANTHER" id="PTHR31531">
    <property type="entry name" value="E3 UBIQUITIN-PROTEIN LIGASE E3D FAMILY MEMBER"/>
    <property type="match status" value="1"/>
</dbReference>
<organism evidence="9 10">
    <name type="scientific">Megalurothrips usitatus</name>
    <name type="common">bean blossom thrips</name>
    <dbReference type="NCBI Taxonomy" id="439358"/>
    <lineage>
        <taxon>Eukaryota</taxon>
        <taxon>Metazoa</taxon>
        <taxon>Ecdysozoa</taxon>
        <taxon>Arthropoda</taxon>
        <taxon>Hexapoda</taxon>
        <taxon>Insecta</taxon>
        <taxon>Pterygota</taxon>
        <taxon>Neoptera</taxon>
        <taxon>Paraneoptera</taxon>
        <taxon>Thysanoptera</taxon>
        <taxon>Terebrantia</taxon>
        <taxon>Thripoidea</taxon>
        <taxon>Thripidae</taxon>
        <taxon>Megalurothrips</taxon>
    </lineage>
</organism>
<dbReference type="GO" id="GO:0005829">
    <property type="term" value="C:cytosol"/>
    <property type="evidence" value="ECO:0007669"/>
    <property type="project" value="TreeGrafter"/>
</dbReference>
<dbReference type="Pfam" id="PF09814">
    <property type="entry name" value="HECT_2"/>
    <property type="match status" value="1"/>
</dbReference>